<keyword evidence="3" id="KW-1185">Reference proteome</keyword>
<gene>
    <name evidence="2" type="ORF">PIB30_070648</name>
</gene>
<name>A0ABU6XLU2_9FABA</name>
<dbReference type="EMBL" id="JASCZI010212248">
    <property type="protein sequence ID" value="MED6198871.1"/>
    <property type="molecule type" value="Genomic_DNA"/>
</dbReference>
<feature type="compositionally biased region" description="Polar residues" evidence="1">
    <location>
        <begin position="69"/>
        <end position="86"/>
    </location>
</feature>
<protein>
    <submittedName>
        <fullName evidence="2">Uncharacterized protein</fullName>
    </submittedName>
</protein>
<proteinExistence type="predicted"/>
<reference evidence="2 3" key="1">
    <citation type="journal article" date="2023" name="Plants (Basel)">
        <title>Bridging the Gap: Combining Genomics and Transcriptomics Approaches to Understand Stylosanthes scabra, an Orphan Legume from the Brazilian Caatinga.</title>
        <authorList>
            <person name="Ferreira-Neto J.R.C."/>
            <person name="da Silva M.D."/>
            <person name="Binneck E."/>
            <person name="de Melo N.F."/>
            <person name="da Silva R.H."/>
            <person name="de Melo A.L.T.M."/>
            <person name="Pandolfi V."/>
            <person name="Bustamante F.O."/>
            <person name="Brasileiro-Vidal A.C."/>
            <person name="Benko-Iseppon A.M."/>
        </authorList>
    </citation>
    <scope>NUCLEOTIDE SEQUENCE [LARGE SCALE GENOMIC DNA]</scope>
    <source>
        <tissue evidence="2">Leaves</tissue>
    </source>
</reference>
<feature type="non-terminal residue" evidence="2">
    <location>
        <position position="92"/>
    </location>
</feature>
<evidence type="ECO:0000313" key="2">
    <source>
        <dbReference type="EMBL" id="MED6198871.1"/>
    </source>
</evidence>
<accession>A0ABU6XLU2</accession>
<organism evidence="2 3">
    <name type="scientific">Stylosanthes scabra</name>
    <dbReference type="NCBI Taxonomy" id="79078"/>
    <lineage>
        <taxon>Eukaryota</taxon>
        <taxon>Viridiplantae</taxon>
        <taxon>Streptophyta</taxon>
        <taxon>Embryophyta</taxon>
        <taxon>Tracheophyta</taxon>
        <taxon>Spermatophyta</taxon>
        <taxon>Magnoliopsida</taxon>
        <taxon>eudicotyledons</taxon>
        <taxon>Gunneridae</taxon>
        <taxon>Pentapetalae</taxon>
        <taxon>rosids</taxon>
        <taxon>fabids</taxon>
        <taxon>Fabales</taxon>
        <taxon>Fabaceae</taxon>
        <taxon>Papilionoideae</taxon>
        <taxon>50 kb inversion clade</taxon>
        <taxon>dalbergioids sensu lato</taxon>
        <taxon>Dalbergieae</taxon>
        <taxon>Pterocarpus clade</taxon>
        <taxon>Stylosanthes</taxon>
    </lineage>
</organism>
<dbReference type="Proteomes" id="UP001341840">
    <property type="component" value="Unassembled WGS sequence"/>
</dbReference>
<evidence type="ECO:0000256" key="1">
    <source>
        <dbReference type="SAM" id="MobiDB-lite"/>
    </source>
</evidence>
<comment type="caution">
    <text evidence="2">The sequence shown here is derived from an EMBL/GenBank/DDBJ whole genome shotgun (WGS) entry which is preliminary data.</text>
</comment>
<sequence length="92" mass="9670">MPPSSINLISHIPPTAPISSSAPPIIVTNLNITTTTSQALDDNISPNASPVPISRIEITLLLPLPPPTGTSSNTHSMLIRSKTGTHNPKVFQ</sequence>
<evidence type="ECO:0000313" key="3">
    <source>
        <dbReference type="Proteomes" id="UP001341840"/>
    </source>
</evidence>
<feature type="region of interest" description="Disordered" evidence="1">
    <location>
        <begin position="67"/>
        <end position="92"/>
    </location>
</feature>